<evidence type="ECO:0000256" key="1">
    <source>
        <dbReference type="ARBA" id="ARBA00010832"/>
    </source>
</evidence>
<protein>
    <submittedName>
        <fullName evidence="3">Hydrogenase-1 operon protein HyaF</fullName>
    </submittedName>
</protein>
<accession>A0A7W7Z3T1</accession>
<name>A0A7W7Z3T1_9BRAD</name>
<sequence length="290" mass="31009">MKVGYWSADGGDDVAMMLLPVGHDPADASRRGLTRTGAVAALSTQSGAELTQQCPQLLALLPRLAAALAAQRADAPTQVFALDELSPAERELLVDVLGEGEVGGIVALPDRRIVQIQESVLAGLWLVRIEGDAAQPRVEYVEIGAIPELVRRAAQDFTASDVVLGDAPADAMNVMPVLAEIRERKAAHRPGLPSHVINFTLLPMNAVDMAHLQATLGNGPIQLHSRGYGSCRVLATATRDVWSVQFLNAMDTMILDTLEIGDVPAAACAADEDFQDSAERLREIVEAYFE</sequence>
<gene>
    <name evidence="3" type="ORF">HNR60_002062</name>
</gene>
<evidence type="ECO:0000259" key="2">
    <source>
        <dbReference type="Pfam" id="PF04809"/>
    </source>
</evidence>
<reference evidence="3 4" key="1">
    <citation type="submission" date="2020-08" db="EMBL/GenBank/DDBJ databases">
        <title>Genomic Encyclopedia of Type Strains, Phase IV (KMG-IV): sequencing the most valuable type-strain genomes for metagenomic binning, comparative biology and taxonomic classification.</title>
        <authorList>
            <person name="Goeker M."/>
        </authorList>
    </citation>
    <scope>NUCLEOTIDE SEQUENCE [LARGE SCALE GENOMIC DNA]</scope>
    <source>
        <strain evidence="3 4">DSM 12706</strain>
    </source>
</reference>
<evidence type="ECO:0000313" key="4">
    <source>
        <dbReference type="Proteomes" id="UP000542353"/>
    </source>
</evidence>
<evidence type="ECO:0000313" key="3">
    <source>
        <dbReference type="EMBL" id="MBB5047308.1"/>
    </source>
</evidence>
<dbReference type="InterPro" id="IPR038527">
    <property type="entry name" value="HupH_C_sf"/>
</dbReference>
<feature type="domain" description="HupH hydrogenase expression protein C-terminal" evidence="2">
    <location>
        <begin position="59"/>
        <end position="161"/>
    </location>
</feature>
<comment type="caution">
    <text evidence="3">The sequence shown here is derived from an EMBL/GenBank/DDBJ whole genome shotgun (WGS) entry which is preliminary data.</text>
</comment>
<proteinExistence type="inferred from homology"/>
<keyword evidence="4" id="KW-1185">Reference proteome</keyword>
<dbReference type="EMBL" id="JACHIH010000010">
    <property type="protein sequence ID" value="MBB5047308.1"/>
    <property type="molecule type" value="Genomic_DNA"/>
</dbReference>
<organism evidence="3 4">
    <name type="scientific">Rhodopseudomonas rhenobacensis</name>
    <dbReference type="NCBI Taxonomy" id="87461"/>
    <lineage>
        <taxon>Bacteria</taxon>
        <taxon>Pseudomonadati</taxon>
        <taxon>Pseudomonadota</taxon>
        <taxon>Alphaproteobacteria</taxon>
        <taxon>Hyphomicrobiales</taxon>
        <taxon>Nitrobacteraceae</taxon>
        <taxon>Rhodopseudomonas</taxon>
    </lineage>
</organism>
<comment type="similarity">
    <text evidence="1">Belongs to the HupH/HyaF family.</text>
</comment>
<dbReference type="RefSeq" id="WP_184257019.1">
    <property type="nucleotide sequence ID" value="NZ_JACHIH010000010.1"/>
</dbReference>
<dbReference type="AlphaFoldDB" id="A0A7W7Z3T1"/>
<dbReference type="Gene3D" id="3.30.1370.140">
    <property type="entry name" value="HupH hydrogenase expression protein, C-terminal domain"/>
    <property type="match status" value="2"/>
</dbReference>
<dbReference type="InterPro" id="IPR006894">
    <property type="entry name" value="HupH_Hydgase_express_prot_C"/>
</dbReference>
<dbReference type="Pfam" id="PF04809">
    <property type="entry name" value="HupH_C"/>
    <property type="match status" value="2"/>
</dbReference>
<feature type="domain" description="HupH hydrogenase expression protein C-terminal" evidence="2">
    <location>
        <begin position="172"/>
        <end position="287"/>
    </location>
</feature>
<dbReference type="Proteomes" id="UP000542353">
    <property type="component" value="Unassembled WGS sequence"/>
</dbReference>